<dbReference type="eggNOG" id="KOG0513">
    <property type="taxonomic scope" value="Eukaryota"/>
</dbReference>
<dbReference type="PANTHER" id="PTHR31265">
    <property type="entry name" value="OS02G0527500 PROTEIN-RELATED"/>
    <property type="match status" value="1"/>
</dbReference>
<dbReference type="Gramene" id="ONIVA03G16970.1">
    <property type="protein sequence ID" value="ONIVA03G16970.1"/>
    <property type="gene ID" value="ONIVA03G16970"/>
</dbReference>
<dbReference type="STRING" id="4536.A0A0E0GLV1"/>
<evidence type="ECO:0000256" key="5">
    <source>
        <dbReference type="ARBA" id="ARBA00023180"/>
    </source>
</evidence>
<evidence type="ECO:0000313" key="8">
    <source>
        <dbReference type="EnsemblPlants" id="ONIVA03G16970.1"/>
    </source>
</evidence>
<dbReference type="Pfam" id="PF04862">
    <property type="entry name" value="DUF642"/>
    <property type="match status" value="2"/>
</dbReference>
<dbReference type="InterPro" id="IPR006946">
    <property type="entry name" value="DGR2-like_dom"/>
</dbReference>
<dbReference type="InterPro" id="IPR052437">
    <property type="entry name" value="Pectin_Meth_Modulator"/>
</dbReference>
<organism evidence="8">
    <name type="scientific">Oryza nivara</name>
    <name type="common">Indian wild rice</name>
    <name type="synonym">Oryza sativa f. spontanea</name>
    <dbReference type="NCBI Taxonomy" id="4536"/>
    <lineage>
        <taxon>Eukaryota</taxon>
        <taxon>Viridiplantae</taxon>
        <taxon>Streptophyta</taxon>
        <taxon>Embryophyta</taxon>
        <taxon>Tracheophyta</taxon>
        <taxon>Spermatophyta</taxon>
        <taxon>Magnoliopsida</taxon>
        <taxon>Liliopsida</taxon>
        <taxon>Poales</taxon>
        <taxon>Poaceae</taxon>
        <taxon>BOP clade</taxon>
        <taxon>Oryzoideae</taxon>
        <taxon>Oryzeae</taxon>
        <taxon>Oryzinae</taxon>
        <taxon>Oryza</taxon>
    </lineage>
</organism>
<reference evidence="8" key="2">
    <citation type="submission" date="2018-04" db="EMBL/GenBank/DDBJ databases">
        <title>OnivRS2 (Oryza nivara Reference Sequence Version 2).</title>
        <authorList>
            <person name="Zhang J."/>
            <person name="Kudrna D."/>
            <person name="Lee S."/>
            <person name="Talag J."/>
            <person name="Rajasekar S."/>
            <person name="Welchert J."/>
            <person name="Hsing Y.-I."/>
            <person name="Wing R.A."/>
        </authorList>
    </citation>
    <scope>NUCLEOTIDE SEQUENCE [LARGE SCALE GENOMIC DNA]</scope>
    <source>
        <strain evidence="8">SL10</strain>
    </source>
</reference>
<reference evidence="8" key="1">
    <citation type="submission" date="2015-04" db="UniProtKB">
        <authorList>
            <consortium name="EnsemblPlants"/>
        </authorList>
    </citation>
    <scope>IDENTIFICATION</scope>
    <source>
        <strain evidence="8">SL10</strain>
    </source>
</reference>
<dbReference type="PANTHER" id="PTHR31265:SF7">
    <property type="entry name" value="OS04G0494800 PROTEIN"/>
    <property type="match status" value="1"/>
</dbReference>
<evidence type="ECO:0000259" key="7">
    <source>
        <dbReference type="Pfam" id="PF04862"/>
    </source>
</evidence>
<feature type="domain" description="DUF642" evidence="7">
    <location>
        <begin position="128"/>
        <end position="197"/>
    </location>
</feature>
<feature type="region of interest" description="Disordered" evidence="6">
    <location>
        <begin position="22"/>
        <end position="41"/>
    </location>
</feature>
<sequence length="437" mass="46049">MTGFRCSQPCADVPVPVQRVSSRIRATDRRSWPRSATTGPSGWDSYSWAFKAKHSVVLFIVHNPGVSDDEACGPLIDSFAIKTLQPPQRTKGNMLKNGGFEEGPYIFPNTSWGGTNWGVLVPPMDEDDHTPLSPWTILSTTKSVKYIDAAHYAVPGGARAVELVSGMETAMVQEVSTVPGRSYRLEFSVGDAGDGCSGSLTVQAYACGDERGGRRGGGRRRAALLACCWRPSAEEKTDAGTTATAVRSVDGRTAIAAASGGVAAMGNPTAAAITQVLHNKQEFRLTAGVDDLLVVSIGSGSSSAAPSATPSSRGLLLGPVGEADAELAAAQEVAVEVAASAAGRPDGWRGREKRGTPSMRRGHRAAAGPGRGGGGDEEDADNHHGNADDHHAHRPPRARTPPSPPAAARSCYSPAAKRSKKRREKKKRERERDDVAR</sequence>
<dbReference type="AlphaFoldDB" id="A0A0E0GLV1"/>
<evidence type="ECO:0000256" key="6">
    <source>
        <dbReference type="SAM" id="MobiDB-lite"/>
    </source>
</evidence>
<feature type="compositionally biased region" description="Basic and acidic residues" evidence="6">
    <location>
        <begin position="381"/>
        <end position="391"/>
    </location>
</feature>
<feature type="domain" description="DUF642" evidence="7">
    <location>
        <begin position="28"/>
        <end position="82"/>
    </location>
</feature>
<evidence type="ECO:0000256" key="4">
    <source>
        <dbReference type="ARBA" id="ARBA00022729"/>
    </source>
</evidence>
<feature type="compositionally biased region" description="Low complexity" evidence="6">
    <location>
        <begin position="406"/>
        <end position="416"/>
    </location>
</feature>
<name>A0A0E0GLV1_ORYNI</name>
<feature type="compositionally biased region" description="Basic residues" evidence="6">
    <location>
        <begin position="417"/>
        <end position="429"/>
    </location>
</feature>
<dbReference type="Gene3D" id="2.60.120.260">
    <property type="entry name" value="Galactose-binding domain-like"/>
    <property type="match status" value="1"/>
</dbReference>
<proteinExistence type="predicted"/>
<protein>
    <recommendedName>
        <fullName evidence="7">DUF642 domain-containing protein</fullName>
    </recommendedName>
</protein>
<comment type="subcellular location">
    <subcellularLocation>
        <location evidence="1">Cell envelope</location>
    </subcellularLocation>
    <subcellularLocation>
        <location evidence="2">Secreted</location>
    </subcellularLocation>
</comment>
<dbReference type="GO" id="GO:0005576">
    <property type="term" value="C:extracellular region"/>
    <property type="evidence" value="ECO:0007669"/>
    <property type="project" value="UniProtKB-SubCell"/>
</dbReference>
<dbReference type="Proteomes" id="UP000006591">
    <property type="component" value="Chromosome 3"/>
</dbReference>
<keyword evidence="9" id="KW-1185">Reference proteome</keyword>
<evidence type="ECO:0000256" key="2">
    <source>
        <dbReference type="ARBA" id="ARBA00004613"/>
    </source>
</evidence>
<dbReference type="HOGENOM" id="CLU_608874_0_0_1"/>
<dbReference type="OMA" id="NADDHHA"/>
<accession>A0A0E0GLV1</accession>
<evidence type="ECO:0000313" key="9">
    <source>
        <dbReference type="Proteomes" id="UP000006591"/>
    </source>
</evidence>
<keyword evidence="5" id="KW-0325">Glycoprotein</keyword>
<evidence type="ECO:0000256" key="1">
    <source>
        <dbReference type="ARBA" id="ARBA00004196"/>
    </source>
</evidence>
<evidence type="ECO:0000256" key="3">
    <source>
        <dbReference type="ARBA" id="ARBA00022525"/>
    </source>
</evidence>
<feature type="region of interest" description="Disordered" evidence="6">
    <location>
        <begin position="339"/>
        <end position="437"/>
    </location>
</feature>
<dbReference type="EnsemblPlants" id="ONIVA03G16970.1">
    <property type="protein sequence ID" value="ONIVA03G16970.1"/>
    <property type="gene ID" value="ONIVA03G16970"/>
</dbReference>
<keyword evidence="3" id="KW-0964">Secreted</keyword>
<feature type="compositionally biased region" description="Basic and acidic residues" evidence="6">
    <location>
        <begin position="346"/>
        <end position="355"/>
    </location>
</feature>
<keyword evidence="4" id="KW-0732">Signal</keyword>